<organism evidence="2 3">
    <name type="scientific">Methylobacterium tardum</name>
    <dbReference type="NCBI Taxonomy" id="374432"/>
    <lineage>
        <taxon>Bacteria</taxon>
        <taxon>Pseudomonadati</taxon>
        <taxon>Pseudomonadota</taxon>
        <taxon>Alphaproteobacteria</taxon>
        <taxon>Hyphomicrobiales</taxon>
        <taxon>Methylobacteriaceae</taxon>
        <taxon>Methylobacterium</taxon>
    </lineage>
</organism>
<dbReference type="InterPro" id="IPR002740">
    <property type="entry name" value="EVE_domain"/>
</dbReference>
<evidence type="ECO:0000313" key="2">
    <source>
        <dbReference type="EMBL" id="GLS71661.1"/>
    </source>
</evidence>
<dbReference type="PANTHER" id="PTHR14087">
    <property type="entry name" value="THYMOCYTE NUCLEAR PROTEIN 1"/>
    <property type="match status" value="1"/>
</dbReference>
<dbReference type="Proteomes" id="UP001157440">
    <property type="component" value="Unassembled WGS sequence"/>
</dbReference>
<dbReference type="Gene3D" id="3.10.590.10">
    <property type="entry name" value="ph1033 like domains"/>
    <property type="match status" value="1"/>
</dbReference>
<proteinExistence type="predicted"/>
<feature type="domain" description="EVE" evidence="1">
    <location>
        <begin position="54"/>
        <end position="185"/>
    </location>
</feature>
<gene>
    <name evidence="2" type="ORF">GCM10007890_36740</name>
</gene>
<dbReference type="AlphaFoldDB" id="A0AA37TDD1"/>
<dbReference type="PANTHER" id="PTHR14087:SF7">
    <property type="entry name" value="THYMOCYTE NUCLEAR PROTEIN 1"/>
    <property type="match status" value="1"/>
</dbReference>
<accession>A0AA37TDD1</accession>
<evidence type="ECO:0000313" key="3">
    <source>
        <dbReference type="Proteomes" id="UP001157440"/>
    </source>
</evidence>
<comment type="caution">
    <text evidence="2">The sequence shown here is derived from an EMBL/GenBank/DDBJ whole genome shotgun (WGS) entry which is preliminary data.</text>
</comment>
<keyword evidence="3" id="KW-1185">Reference proteome</keyword>
<dbReference type="CDD" id="cd21133">
    <property type="entry name" value="EVE"/>
    <property type="match status" value="1"/>
</dbReference>
<evidence type="ECO:0000259" key="1">
    <source>
        <dbReference type="Pfam" id="PF01878"/>
    </source>
</evidence>
<protein>
    <recommendedName>
        <fullName evidence="1">EVE domain-containing protein</fullName>
    </recommendedName>
</protein>
<name>A0AA37TDD1_9HYPH</name>
<dbReference type="InterPro" id="IPR047197">
    <property type="entry name" value="THYN1-like_EVE"/>
</dbReference>
<reference evidence="3" key="1">
    <citation type="journal article" date="2019" name="Int. J. Syst. Evol. Microbiol.">
        <title>The Global Catalogue of Microorganisms (GCM) 10K type strain sequencing project: providing services to taxonomists for standard genome sequencing and annotation.</title>
        <authorList>
            <consortium name="The Broad Institute Genomics Platform"/>
            <consortium name="The Broad Institute Genome Sequencing Center for Infectious Disease"/>
            <person name="Wu L."/>
            <person name="Ma J."/>
        </authorList>
    </citation>
    <scope>NUCLEOTIDE SEQUENCE [LARGE SCALE GENOMIC DNA]</scope>
    <source>
        <strain evidence="3">NBRC 103632</strain>
    </source>
</reference>
<dbReference type="SUPFAM" id="SSF88697">
    <property type="entry name" value="PUA domain-like"/>
    <property type="match status" value="1"/>
</dbReference>
<sequence length="190" mass="20864">MVAQYKCIRTYVRVCLAGLRGGRRRGQACPPGVKLGYGEASRRTRRPVGNAAMAYWLFKSEPATWSWDQQVAAGAAGTFWNGVRNHLAKKQLMAMQVGEQGFFYHSNEGKAVVGLVEVIRPYYPDHTDETGRFGMVDVRAVKALPRPVTLDAIKADPVLAEMVLVNNSRLSVQPVTEAEWARVCALGGLG</sequence>
<dbReference type="InterPro" id="IPR015947">
    <property type="entry name" value="PUA-like_sf"/>
</dbReference>
<dbReference type="EMBL" id="BSPL01000018">
    <property type="protein sequence ID" value="GLS71661.1"/>
    <property type="molecule type" value="Genomic_DNA"/>
</dbReference>
<dbReference type="InterPro" id="IPR052181">
    <property type="entry name" value="5hmC_binding"/>
</dbReference>
<dbReference type="Pfam" id="PF01878">
    <property type="entry name" value="EVE"/>
    <property type="match status" value="1"/>
</dbReference>